<comment type="caution">
    <text evidence="5">The sequence shown here is derived from an EMBL/GenBank/DDBJ whole genome shotgun (WGS) entry which is preliminary data.</text>
</comment>
<proteinExistence type="predicted"/>
<dbReference type="InterPro" id="IPR000644">
    <property type="entry name" value="CBS_dom"/>
</dbReference>
<dbReference type="Proteomes" id="UP000306740">
    <property type="component" value="Unassembled WGS sequence"/>
</dbReference>
<keyword evidence="1 2" id="KW-0129">CBS domain</keyword>
<dbReference type="OrthoDB" id="9807125at2"/>
<reference evidence="5 6" key="1">
    <citation type="submission" date="2019-05" db="EMBL/GenBank/DDBJ databases">
        <title>Mumia sp. nov., isolated from the intestinal contents of plateau pika (Ochotona curzoniae) in the Qinghai-Tibet plateau of China.</title>
        <authorList>
            <person name="Tian Z."/>
        </authorList>
    </citation>
    <scope>NUCLEOTIDE SEQUENCE [LARGE SCALE GENOMIC DNA]</scope>
    <source>
        <strain evidence="6">527</strain>
        <strain evidence="5">Z527</strain>
    </source>
</reference>
<evidence type="ECO:0000259" key="3">
    <source>
        <dbReference type="PROSITE" id="PS51371"/>
    </source>
</evidence>
<feature type="domain" description="CBS" evidence="3">
    <location>
        <begin position="76"/>
        <end position="132"/>
    </location>
</feature>
<gene>
    <name evidence="5" type="ORF">FHE65_03365</name>
    <name evidence="4" type="ORF">FHE65_19935</name>
</gene>
<dbReference type="PANTHER" id="PTHR43080">
    <property type="entry name" value="CBS DOMAIN-CONTAINING PROTEIN CBSX3, MITOCHONDRIAL"/>
    <property type="match status" value="1"/>
</dbReference>
<evidence type="ECO:0000256" key="1">
    <source>
        <dbReference type="ARBA" id="ARBA00023122"/>
    </source>
</evidence>
<dbReference type="Gene3D" id="3.10.580.10">
    <property type="entry name" value="CBS-domain"/>
    <property type="match status" value="1"/>
</dbReference>
<accession>A0A5C4N154</accession>
<protein>
    <submittedName>
        <fullName evidence="5">CBS domain-containing protein</fullName>
    </submittedName>
</protein>
<evidence type="ECO:0000313" key="4">
    <source>
        <dbReference type="EMBL" id="TNC42911.1"/>
    </source>
</evidence>
<dbReference type="InterPro" id="IPR051257">
    <property type="entry name" value="Diverse_CBS-Domain"/>
</dbReference>
<evidence type="ECO:0000256" key="2">
    <source>
        <dbReference type="PROSITE-ProRule" id="PRU00703"/>
    </source>
</evidence>
<organism evidence="5 6">
    <name type="scientific">Mumia zhuanghuii</name>
    <dbReference type="NCBI Taxonomy" id="2585211"/>
    <lineage>
        <taxon>Bacteria</taxon>
        <taxon>Bacillati</taxon>
        <taxon>Actinomycetota</taxon>
        <taxon>Actinomycetes</taxon>
        <taxon>Propionibacteriales</taxon>
        <taxon>Nocardioidaceae</taxon>
        <taxon>Mumia</taxon>
    </lineage>
</organism>
<dbReference type="SMART" id="SM00116">
    <property type="entry name" value="CBS"/>
    <property type="match status" value="2"/>
</dbReference>
<evidence type="ECO:0000313" key="5">
    <source>
        <dbReference type="EMBL" id="TNC50677.1"/>
    </source>
</evidence>
<dbReference type="EMBL" id="VDFR01000012">
    <property type="protein sequence ID" value="TNC50677.1"/>
    <property type="molecule type" value="Genomic_DNA"/>
</dbReference>
<dbReference type="RefSeq" id="WP_139087282.1">
    <property type="nucleotide sequence ID" value="NZ_VDFR01000012.1"/>
</dbReference>
<dbReference type="PANTHER" id="PTHR43080:SF2">
    <property type="entry name" value="CBS DOMAIN-CONTAINING PROTEIN"/>
    <property type="match status" value="1"/>
</dbReference>
<dbReference type="Pfam" id="PF00571">
    <property type="entry name" value="CBS"/>
    <property type="match status" value="2"/>
</dbReference>
<dbReference type="PROSITE" id="PS51371">
    <property type="entry name" value="CBS"/>
    <property type="match status" value="2"/>
</dbReference>
<dbReference type="AlphaFoldDB" id="A0A5C4N154"/>
<name>A0A5C4N154_9ACTN</name>
<evidence type="ECO:0000313" key="6">
    <source>
        <dbReference type="Proteomes" id="UP000306740"/>
    </source>
</evidence>
<dbReference type="SUPFAM" id="SSF54631">
    <property type="entry name" value="CBS-domain pair"/>
    <property type="match status" value="1"/>
</dbReference>
<dbReference type="InterPro" id="IPR046342">
    <property type="entry name" value="CBS_dom_sf"/>
</dbReference>
<dbReference type="InterPro" id="IPR044725">
    <property type="entry name" value="CBSX3_CBS_dom"/>
</dbReference>
<sequence length="145" mass="15698">MKVSDVITSKGSTEVFTITPDAPVSALLDELDAHNIGALVVSEDGTHVSGIVSERDIVRKLRSTTDPLSQPVSSIMTAEVHTCGPDDSVGALLEIMTNARIRHVPVVDEDEVLVAILSIGDAVKFRMQQLQFERDQLNQYVASAR</sequence>
<dbReference type="EMBL" id="VDFR01000090">
    <property type="protein sequence ID" value="TNC42911.1"/>
    <property type="molecule type" value="Genomic_DNA"/>
</dbReference>
<dbReference type="CDD" id="cd04623">
    <property type="entry name" value="CBS_pair_bac_euk"/>
    <property type="match status" value="1"/>
</dbReference>
<feature type="domain" description="CBS" evidence="3">
    <location>
        <begin position="11"/>
        <end position="68"/>
    </location>
</feature>